<dbReference type="Proteomes" id="UP001220324">
    <property type="component" value="Unassembled WGS sequence"/>
</dbReference>
<dbReference type="GO" id="GO:0004029">
    <property type="term" value="F:aldehyde dehydrogenase (NAD+) activity"/>
    <property type="evidence" value="ECO:0007669"/>
    <property type="project" value="TreeGrafter"/>
</dbReference>
<dbReference type="InterPro" id="IPR001509">
    <property type="entry name" value="Epimerase_deHydtase"/>
</dbReference>
<dbReference type="PANTHER" id="PTHR48079">
    <property type="entry name" value="PROTEIN YEEZ"/>
    <property type="match status" value="1"/>
</dbReference>
<name>A0AAD6GDB8_9EURO</name>
<dbReference type="Pfam" id="PF13460">
    <property type="entry name" value="NAD_binding_10"/>
    <property type="match status" value="1"/>
</dbReference>
<evidence type="ECO:0000259" key="1">
    <source>
        <dbReference type="Pfam" id="PF01370"/>
    </source>
</evidence>
<sequence>MTPRIFVTGATGYVGGHTTGELIAAHPEYQVVTLVRNEEQAAKLQSHWPAITTVVGTLDDDKIIKEESAKANVVLQLASSDHIPVVKSAIAGLATGGGKLIHISGTGVLNDMSTGPGNPARKVYDDVEDIKEITSLPETALHRDVDDAVLTGGSLHGVDTAIICPPIIYGVGQGPIKKRSMQVPFLSEAILKRGRGFTVGEGKNIWDHIYIGDLAKACVLLIEEALKPQGGSAQWGSEGYYFVESGEIAWKDVAEKISSITKELGQIESADVDQLSVDEASKFHPWAPVLWGGNCRSRATRLQTLGWKPQGPTVWEALPAMVKAEVDALAK</sequence>
<feature type="domain" description="NAD(P)-binding" evidence="2">
    <location>
        <begin position="9"/>
        <end position="119"/>
    </location>
</feature>
<accession>A0AAD6GDB8</accession>
<feature type="domain" description="NAD-dependent epimerase/dehydratase" evidence="1">
    <location>
        <begin position="154"/>
        <end position="224"/>
    </location>
</feature>
<dbReference type="Pfam" id="PF01370">
    <property type="entry name" value="Epimerase"/>
    <property type="match status" value="1"/>
</dbReference>
<evidence type="ECO:0008006" key="5">
    <source>
        <dbReference type="Google" id="ProtNLM"/>
    </source>
</evidence>
<evidence type="ECO:0000259" key="2">
    <source>
        <dbReference type="Pfam" id="PF13460"/>
    </source>
</evidence>
<evidence type="ECO:0000313" key="4">
    <source>
        <dbReference type="Proteomes" id="UP001220324"/>
    </source>
</evidence>
<dbReference type="EMBL" id="JAQIZZ010000006">
    <property type="protein sequence ID" value="KAJ5537775.1"/>
    <property type="molecule type" value="Genomic_DNA"/>
</dbReference>
<proteinExistence type="predicted"/>
<comment type="caution">
    <text evidence="3">The sequence shown here is derived from an EMBL/GenBank/DDBJ whole genome shotgun (WGS) entry which is preliminary data.</text>
</comment>
<keyword evidence="4" id="KW-1185">Reference proteome</keyword>
<dbReference type="Gene3D" id="3.40.50.720">
    <property type="entry name" value="NAD(P)-binding Rossmann-like Domain"/>
    <property type="match status" value="1"/>
</dbReference>
<protein>
    <recommendedName>
        <fullName evidence="5">NAD(P)-binding domain-containing protein</fullName>
    </recommendedName>
</protein>
<dbReference type="InterPro" id="IPR036291">
    <property type="entry name" value="NAD(P)-bd_dom_sf"/>
</dbReference>
<dbReference type="InterPro" id="IPR051783">
    <property type="entry name" value="NAD(P)-dependent_oxidoreduct"/>
</dbReference>
<organism evidence="3 4">
    <name type="scientific">Penicillium frequentans</name>
    <dbReference type="NCBI Taxonomy" id="3151616"/>
    <lineage>
        <taxon>Eukaryota</taxon>
        <taxon>Fungi</taxon>
        <taxon>Dikarya</taxon>
        <taxon>Ascomycota</taxon>
        <taxon>Pezizomycotina</taxon>
        <taxon>Eurotiomycetes</taxon>
        <taxon>Eurotiomycetidae</taxon>
        <taxon>Eurotiales</taxon>
        <taxon>Aspergillaceae</taxon>
        <taxon>Penicillium</taxon>
    </lineage>
</organism>
<dbReference type="InterPro" id="IPR016040">
    <property type="entry name" value="NAD(P)-bd_dom"/>
</dbReference>
<dbReference type="SUPFAM" id="SSF51735">
    <property type="entry name" value="NAD(P)-binding Rossmann-fold domains"/>
    <property type="match status" value="1"/>
</dbReference>
<evidence type="ECO:0000313" key="3">
    <source>
        <dbReference type="EMBL" id="KAJ5537775.1"/>
    </source>
</evidence>
<reference evidence="3 4" key="1">
    <citation type="journal article" date="2023" name="IMA Fungus">
        <title>Comparative genomic study of the Penicillium genus elucidates a diverse pangenome and 15 lateral gene transfer events.</title>
        <authorList>
            <person name="Petersen C."/>
            <person name="Sorensen T."/>
            <person name="Nielsen M.R."/>
            <person name="Sondergaard T.E."/>
            <person name="Sorensen J.L."/>
            <person name="Fitzpatrick D.A."/>
            <person name="Frisvad J.C."/>
            <person name="Nielsen K.L."/>
        </authorList>
    </citation>
    <scope>NUCLEOTIDE SEQUENCE [LARGE SCALE GENOMIC DNA]</scope>
    <source>
        <strain evidence="3 4">IBT 35679</strain>
    </source>
</reference>
<dbReference type="AlphaFoldDB" id="A0AAD6GDB8"/>
<dbReference type="GO" id="GO:0005737">
    <property type="term" value="C:cytoplasm"/>
    <property type="evidence" value="ECO:0007669"/>
    <property type="project" value="TreeGrafter"/>
</dbReference>
<gene>
    <name evidence="3" type="ORF">N7494_007254</name>
</gene>
<dbReference type="PANTHER" id="PTHR48079:SF6">
    <property type="entry name" value="NAD(P)-BINDING DOMAIN-CONTAINING PROTEIN-RELATED"/>
    <property type="match status" value="1"/>
</dbReference>